<gene>
    <name evidence="1" type="ORF">EV195_10586</name>
</gene>
<name>A0A4R2NTD9_9FLAO</name>
<organism evidence="1 2">
    <name type="scientific">Tenacibaculum skagerrakense</name>
    <dbReference type="NCBI Taxonomy" id="186571"/>
    <lineage>
        <taxon>Bacteria</taxon>
        <taxon>Pseudomonadati</taxon>
        <taxon>Bacteroidota</taxon>
        <taxon>Flavobacteriia</taxon>
        <taxon>Flavobacteriales</taxon>
        <taxon>Flavobacteriaceae</taxon>
        <taxon>Tenacibaculum</taxon>
    </lineage>
</organism>
<protein>
    <recommendedName>
        <fullName evidence="3">Lipoprotein</fullName>
    </recommendedName>
</protein>
<sequence>MKRYLYLILCVLISSCYVLPQKNKLYQAYSSVDLGVLGEQKKTVRKNSFEVVGIPTYFHPIKLDFTSREFNNQNFKSYQRFLESTTKKDIIVYDDSLKVKPNYFELKINDKVSVIDEINNRGFNHKVKNYLYYNPELTLVTQIKFVAQPKVLQYLKQADALYLFTKDNNQSYILLYKEGKVIHELNSSELQVFQYEVSSFCWNVHKMGGARIVGLVDEGELCENGAARNPIKEIYKREKQKINHY</sequence>
<proteinExistence type="predicted"/>
<reference evidence="1 2" key="1">
    <citation type="submission" date="2019-03" db="EMBL/GenBank/DDBJ databases">
        <title>Genomic Encyclopedia of Type Strains, Phase IV (KMG-IV): sequencing the most valuable type-strain genomes for metagenomic binning, comparative biology and taxonomic classification.</title>
        <authorList>
            <person name="Goeker M."/>
        </authorList>
    </citation>
    <scope>NUCLEOTIDE SEQUENCE [LARGE SCALE GENOMIC DNA]</scope>
    <source>
        <strain evidence="1 2">DSM 14836</strain>
    </source>
</reference>
<keyword evidence="2" id="KW-1185">Reference proteome</keyword>
<dbReference type="RefSeq" id="WP_132794714.1">
    <property type="nucleotide sequence ID" value="NZ_SLXM01000005.1"/>
</dbReference>
<dbReference type="Proteomes" id="UP000294564">
    <property type="component" value="Unassembled WGS sequence"/>
</dbReference>
<dbReference type="EMBL" id="SLXM01000005">
    <property type="protein sequence ID" value="TCP24655.1"/>
    <property type="molecule type" value="Genomic_DNA"/>
</dbReference>
<evidence type="ECO:0008006" key="3">
    <source>
        <dbReference type="Google" id="ProtNLM"/>
    </source>
</evidence>
<dbReference type="OrthoDB" id="1186960at2"/>
<dbReference type="AlphaFoldDB" id="A0A4R2NTD9"/>
<comment type="caution">
    <text evidence="1">The sequence shown here is derived from an EMBL/GenBank/DDBJ whole genome shotgun (WGS) entry which is preliminary data.</text>
</comment>
<dbReference type="PROSITE" id="PS51257">
    <property type="entry name" value="PROKAR_LIPOPROTEIN"/>
    <property type="match status" value="1"/>
</dbReference>
<accession>A0A4R2NTD9</accession>
<evidence type="ECO:0000313" key="1">
    <source>
        <dbReference type="EMBL" id="TCP24655.1"/>
    </source>
</evidence>
<evidence type="ECO:0000313" key="2">
    <source>
        <dbReference type="Proteomes" id="UP000294564"/>
    </source>
</evidence>